<feature type="compositionally biased region" description="Low complexity" evidence="1">
    <location>
        <begin position="46"/>
        <end position="57"/>
    </location>
</feature>
<dbReference type="STRING" id="1157962.A0A250X784"/>
<feature type="domain" description="Chitin-binding type-2" evidence="2">
    <location>
        <begin position="77"/>
        <end position="135"/>
    </location>
</feature>
<feature type="compositionally biased region" description="Pro residues" evidence="1">
    <location>
        <begin position="152"/>
        <end position="166"/>
    </location>
</feature>
<sequence>MFNPSIQVCDYPSNTICSQPSSPLSPSPTSVFSPPPLAFSSPPSPIRSSPPNLLLNSPPSPPPGQTTCTGTPQARAACFCATAPASGMFADVQGGCAGFFSCSPGISAYTSCPSNLIFSNRLQLCDYTSDVSCVATPNPPLLSSSTHILSPPSSPLPPPAPPAPPAPPVGAWQGWATTTQFGSGETSWPSGVAYAENLTIINSASSLPYPTMGAAIPWRFYCKKYGGRSELLKAVYNAWTLKNASQNVCFQVQPIRVTPSQLAQGSYDLPSLQQAKSTVYDVNDDSIQALDAIGNPYPIYQIVPYEGCGGNCVAQNGSTTSDCFNDCIASISNATVVNQVLECNFASAASNVCMGMNTLWSGGAWPNTPAERTAFGQYSANTAINFANGLWQTQTTAGYLNWCSGFNLHFDIALDSPYWAGIAPSASAPPSSRVSGDLTNILVRYRQAPCKPW</sequence>
<dbReference type="SUPFAM" id="SSF57625">
    <property type="entry name" value="Invertebrate chitin-binding proteins"/>
    <property type="match status" value="1"/>
</dbReference>
<organism evidence="3 4">
    <name type="scientific">Chlamydomonas eustigma</name>
    <dbReference type="NCBI Taxonomy" id="1157962"/>
    <lineage>
        <taxon>Eukaryota</taxon>
        <taxon>Viridiplantae</taxon>
        <taxon>Chlorophyta</taxon>
        <taxon>core chlorophytes</taxon>
        <taxon>Chlorophyceae</taxon>
        <taxon>CS clade</taxon>
        <taxon>Chlamydomonadales</taxon>
        <taxon>Chlamydomonadaceae</taxon>
        <taxon>Chlamydomonas</taxon>
    </lineage>
</organism>
<evidence type="ECO:0000259" key="2">
    <source>
        <dbReference type="PROSITE" id="PS50940"/>
    </source>
</evidence>
<feature type="compositionally biased region" description="Low complexity" evidence="1">
    <location>
        <begin position="20"/>
        <end position="32"/>
    </location>
</feature>
<dbReference type="EMBL" id="BEGY01000037">
    <property type="protein sequence ID" value="GAX78925.1"/>
    <property type="molecule type" value="Genomic_DNA"/>
</dbReference>
<dbReference type="AlphaFoldDB" id="A0A250X784"/>
<dbReference type="Pfam" id="PF01607">
    <property type="entry name" value="CBM_14"/>
    <property type="match status" value="1"/>
</dbReference>
<dbReference type="Gene3D" id="2.170.140.10">
    <property type="entry name" value="Chitin binding domain"/>
    <property type="match status" value="1"/>
</dbReference>
<dbReference type="GO" id="GO:0008061">
    <property type="term" value="F:chitin binding"/>
    <property type="evidence" value="ECO:0007669"/>
    <property type="project" value="InterPro"/>
</dbReference>
<feature type="region of interest" description="Disordered" evidence="1">
    <location>
        <begin position="20"/>
        <end position="68"/>
    </location>
</feature>
<gene>
    <name evidence="3" type="ORF">CEUSTIGMA_g6364.t1</name>
</gene>
<accession>A0A250X784</accession>
<dbReference type="GO" id="GO:0005576">
    <property type="term" value="C:extracellular region"/>
    <property type="evidence" value="ECO:0007669"/>
    <property type="project" value="InterPro"/>
</dbReference>
<dbReference type="InterPro" id="IPR002557">
    <property type="entry name" value="Chitin-bd_dom"/>
</dbReference>
<evidence type="ECO:0000256" key="1">
    <source>
        <dbReference type="SAM" id="MobiDB-lite"/>
    </source>
</evidence>
<evidence type="ECO:0000313" key="3">
    <source>
        <dbReference type="EMBL" id="GAX78925.1"/>
    </source>
</evidence>
<evidence type="ECO:0000313" key="4">
    <source>
        <dbReference type="Proteomes" id="UP000232323"/>
    </source>
</evidence>
<dbReference type="InterPro" id="IPR036508">
    <property type="entry name" value="Chitin-bd_dom_sf"/>
</dbReference>
<dbReference type="PROSITE" id="PS50940">
    <property type="entry name" value="CHIT_BIND_II"/>
    <property type="match status" value="1"/>
</dbReference>
<feature type="compositionally biased region" description="Pro residues" evidence="1">
    <location>
        <begin position="33"/>
        <end position="45"/>
    </location>
</feature>
<keyword evidence="4" id="KW-1185">Reference proteome</keyword>
<dbReference type="Proteomes" id="UP000232323">
    <property type="component" value="Unassembled WGS sequence"/>
</dbReference>
<proteinExistence type="predicted"/>
<reference evidence="3 4" key="1">
    <citation type="submission" date="2017-08" db="EMBL/GenBank/DDBJ databases">
        <title>Acidophilic green algal genome provides insights into adaptation to an acidic environment.</title>
        <authorList>
            <person name="Hirooka S."/>
            <person name="Hirose Y."/>
            <person name="Kanesaki Y."/>
            <person name="Higuchi S."/>
            <person name="Fujiwara T."/>
            <person name="Onuma R."/>
            <person name="Era A."/>
            <person name="Ohbayashi R."/>
            <person name="Uzuka A."/>
            <person name="Nozaki H."/>
            <person name="Yoshikawa H."/>
            <person name="Miyagishima S.Y."/>
        </authorList>
    </citation>
    <scope>NUCLEOTIDE SEQUENCE [LARGE SCALE GENOMIC DNA]</scope>
    <source>
        <strain evidence="3 4">NIES-2499</strain>
    </source>
</reference>
<name>A0A250X784_9CHLO</name>
<dbReference type="OrthoDB" id="6020543at2759"/>
<comment type="caution">
    <text evidence="3">The sequence shown here is derived from an EMBL/GenBank/DDBJ whole genome shotgun (WGS) entry which is preliminary data.</text>
</comment>
<feature type="region of interest" description="Disordered" evidence="1">
    <location>
        <begin position="146"/>
        <end position="166"/>
    </location>
</feature>
<protein>
    <recommendedName>
        <fullName evidence="2">Chitin-binding type-2 domain-containing protein</fullName>
    </recommendedName>
</protein>